<reference evidence="2" key="1">
    <citation type="submission" date="2023-03" db="EMBL/GenBank/DDBJ databases">
        <title>Massive genome expansion in bonnet fungi (Mycena s.s.) driven by repeated elements and novel gene families across ecological guilds.</title>
        <authorList>
            <consortium name="Lawrence Berkeley National Laboratory"/>
            <person name="Harder C.B."/>
            <person name="Miyauchi S."/>
            <person name="Viragh M."/>
            <person name="Kuo A."/>
            <person name="Thoen E."/>
            <person name="Andreopoulos B."/>
            <person name="Lu D."/>
            <person name="Skrede I."/>
            <person name="Drula E."/>
            <person name="Henrissat B."/>
            <person name="Morin E."/>
            <person name="Kohler A."/>
            <person name="Barry K."/>
            <person name="LaButti K."/>
            <person name="Morin E."/>
            <person name="Salamov A."/>
            <person name="Lipzen A."/>
            <person name="Mereny Z."/>
            <person name="Hegedus B."/>
            <person name="Baldrian P."/>
            <person name="Stursova M."/>
            <person name="Weitz H."/>
            <person name="Taylor A."/>
            <person name="Grigoriev I.V."/>
            <person name="Nagy L.G."/>
            <person name="Martin F."/>
            <person name="Kauserud H."/>
        </authorList>
    </citation>
    <scope>NUCLEOTIDE SEQUENCE</scope>
    <source>
        <strain evidence="2">CBHHK067</strain>
    </source>
</reference>
<evidence type="ECO:0000259" key="1">
    <source>
        <dbReference type="Pfam" id="PF20722"/>
    </source>
</evidence>
<evidence type="ECO:0000313" key="3">
    <source>
        <dbReference type="Proteomes" id="UP001221757"/>
    </source>
</evidence>
<dbReference type="Pfam" id="PF20722">
    <property type="entry name" value="DUF6830"/>
    <property type="match status" value="1"/>
</dbReference>
<evidence type="ECO:0000313" key="2">
    <source>
        <dbReference type="EMBL" id="KAJ7689105.1"/>
    </source>
</evidence>
<protein>
    <recommendedName>
        <fullName evidence="1">DUF6830 domain-containing protein</fullName>
    </recommendedName>
</protein>
<dbReference type="AlphaFoldDB" id="A0AAD7GFV0"/>
<dbReference type="InterPro" id="IPR041078">
    <property type="entry name" value="Plavaka"/>
</dbReference>
<keyword evidence="3" id="KW-1185">Reference proteome</keyword>
<name>A0AAD7GFV0_MYCRO</name>
<dbReference type="EMBL" id="JARKIE010000074">
    <property type="protein sequence ID" value="KAJ7689105.1"/>
    <property type="molecule type" value="Genomic_DNA"/>
</dbReference>
<organism evidence="2 3">
    <name type="scientific">Mycena rosella</name>
    <name type="common">Pink bonnet</name>
    <name type="synonym">Agaricus rosellus</name>
    <dbReference type="NCBI Taxonomy" id="1033263"/>
    <lineage>
        <taxon>Eukaryota</taxon>
        <taxon>Fungi</taxon>
        <taxon>Dikarya</taxon>
        <taxon>Basidiomycota</taxon>
        <taxon>Agaricomycotina</taxon>
        <taxon>Agaricomycetes</taxon>
        <taxon>Agaricomycetidae</taxon>
        <taxon>Agaricales</taxon>
        <taxon>Marasmiineae</taxon>
        <taxon>Mycenaceae</taxon>
        <taxon>Mycena</taxon>
    </lineage>
</organism>
<dbReference type="Proteomes" id="UP001221757">
    <property type="component" value="Unassembled WGS sequence"/>
</dbReference>
<proteinExistence type="predicted"/>
<dbReference type="Pfam" id="PF18759">
    <property type="entry name" value="Plavaka"/>
    <property type="match status" value="1"/>
</dbReference>
<accession>A0AAD7GFV0</accession>
<feature type="domain" description="DUF6830" evidence="1">
    <location>
        <begin position="237"/>
        <end position="383"/>
    </location>
</feature>
<sequence length="500" mass="57490">MSLPSSAPGILWSTKESKKLRLSGVHLPFWRDWSLSTNPAKFLTPEPLHHWHKQFFDHEFQWCRKILTDEEIDFRLFIIQPRVVHTICTLLDFQYFAQAPEIDEETLLRTDGSLAEFHQHKQSIIDAKGCEQEHFFIPKLEFMHTGAPIQYTADVTEKAHSTEIKVPARTETNHRDYDPQITRYLDRAEKMRLFDLATGIQSSSIDLDLDSPHTEDDGDENGPVAQLHRIKYLHLESRMFATPSTAFCLNRTPDLSRISVEEAAELFGIHDLQPSLGDYFAQLHSRQRRTSDTPLIGGHRRSDPECDLPFTHLEVWFNLRVQVMSPHKCSSCPLAAQNLQAHPPDGGEWQYGHYDNVLLCNDQQLPWPGDGFRQGLKGHTVAQIRLIMRPVWGKSLKPLTTAYLMYAQRFDVVSQSGSRMGREPSTGMYILKRATRADGSRMGNVIELENIRIPIELIAHFGEKADPRFTPYNSLECSTEVRLNKYLSKELFWILESVSL</sequence>
<gene>
    <name evidence="2" type="ORF">B0H17DRAFT_1296203</name>
</gene>
<comment type="caution">
    <text evidence="2">The sequence shown here is derived from an EMBL/GenBank/DDBJ whole genome shotgun (WGS) entry which is preliminary data.</text>
</comment>
<dbReference type="InterPro" id="IPR049233">
    <property type="entry name" value="DUF6830"/>
</dbReference>